<dbReference type="PATRIC" id="fig|1872076.5.peg.1466"/>
<dbReference type="InterPro" id="IPR013762">
    <property type="entry name" value="Integrase-like_cat_sf"/>
</dbReference>
<dbReference type="GO" id="GO:0015074">
    <property type="term" value="P:DNA integration"/>
    <property type="evidence" value="ECO:0007669"/>
    <property type="project" value="InterPro"/>
</dbReference>
<feature type="domain" description="Tyr recombinase" evidence="2">
    <location>
        <begin position="1"/>
        <end position="156"/>
    </location>
</feature>
<dbReference type="SUPFAM" id="SSF56349">
    <property type="entry name" value="DNA breaking-rejoining enzymes"/>
    <property type="match status" value="1"/>
</dbReference>
<name>A0A1E3XDA0_9BACT</name>
<accession>A0A1E3XDA0</accession>
<protein>
    <recommendedName>
        <fullName evidence="2">Tyr recombinase domain-containing protein</fullName>
    </recommendedName>
</protein>
<dbReference type="Proteomes" id="UP000094056">
    <property type="component" value="Unassembled WGS sequence"/>
</dbReference>
<evidence type="ECO:0000256" key="1">
    <source>
        <dbReference type="ARBA" id="ARBA00023172"/>
    </source>
</evidence>
<keyword evidence="1" id="KW-0233">DNA recombination</keyword>
<dbReference type="InterPro" id="IPR050090">
    <property type="entry name" value="Tyrosine_recombinase_XerCD"/>
</dbReference>
<dbReference type="PANTHER" id="PTHR30349">
    <property type="entry name" value="PHAGE INTEGRASE-RELATED"/>
    <property type="match status" value="1"/>
</dbReference>
<evidence type="ECO:0000313" key="3">
    <source>
        <dbReference type="EMBL" id="ODS33612.1"/>
    </source>
</evidence>
<gene>
    <name evidence="3" type="ORF">SCARUB_01275</name>
</gene>
<dbReference type="InterPro" id="IPR011010">
    <property type="entry name" value="DNA_brk_join_enz"/>
</dbReference>
<evidence type="ECO:0000259" key="2">
    <source>
        <dbReference type="PROSITE" id="PS51898"/>
    </source>
</evidence>
<proteinExistence type="predicted"/>
<dbReference type="Gene3D" id="1.10.443.10">
    <property type="entry name" value="Intergrase catalytic core"/>
    <property type="match status" value="1"/>
</dbReference>
<dbReference type="PANTHER" id="PTHR30349:SF64">
    <property type="entry name" value="PROPHAGE INTEGRASE INTD-RELATED"/>
    <property type="match status" value="1"/>
</dbReference>
<evidence type="ECO:0000313" key="4">
    <source>
        <dbReference type="Proteomes" id="UP000094056"/>
    </source>
</evidence>
<dbReference type="GO" id="GO:0006310">
    <property type="term" value="P:DNA recombination"/>
    <property type="evidence" value="ECO:0007669"/>
    <property type="project" value="UniProtKB-KW"/>
</dbReference>
<dbReference type="AlphaFoldDB" id="A0A1E3XDA0"/>
<dbReference type="GO" id="GO:0003677">
    <property type="term" value="F:DNA binding"/>
    <property type="evidence" value="ECO:0007669"/>
    <property type="project" value="InterPro"/>
</dbReference>
<sequence>MKLLDQVRNVIRKKHYSIRTEHLERVRIMHEQDLKNGYGEVYLPFALERKYPNAASECGWQYVFPSEKISKDPRSGKMRRHHINESTLQRAVQKASHKAGLVKPVSPHIFRHSFATHLLEAGYDIRTVQDLLGHKDASTTMVYTHVINKGGMGVQSPLDTLDFVR</sequence>
<dbReference type="PROSITE" id="PS51898">
    <property type="entry name" value="TYR_RECOMBINASE"/>
    <property type="match status" value="1"/>
</dbReference>
<dbReference type="EMBL" id="MAYW01000024">
    <property type="protein sequence ID" value="ODS33612.1"/>
    <property type="molecule type" value="Genomic_DNA"/>
</dbReference>
<reference evidence="3 4" key="1">
    <citation type="submission" date="2016-07" db="EMBL/GenBank/DDBJ databases">
        <title>Draft genome of Scalindua rubra, obtained from a brine-seawater interface in the Red Sea, sheds light on salt adaptation in anammox bacteria.</title>
        <authorList>
            <person name="Speth D.R."/>
            <person name="Lagkouvardos I."/>
            <person name="Wang Y."/>
            <person name="Qian P.-Y."/>
            <person name="Dutilh B.E."/>
            <person name="Jetten M.S."/>
        </authorList>
    </citation>
    <scope>NUCLEOTIDE SEQUENCE [LARGE SCALE GENOMIC DNA]</scope>
    <source>
        <strain evidence="3">BSI-1</strain>
    </source>
</reference>
<dbReference type="InterPro" id="IPR002104">
    <property type="entry name" value="Integrase_catalytic"/>
</dbReference>
<organism evidence="3 4">
    <name type="scientific">Candidatus Scalindua rubra</name>
    <dbReference type="NCBI Taxonomy" id="1872076"/>
    <lineage>
        <taxon>Bacteria</taxon>
        <taxon>Pseudomonadati</taxon>
        <taxon>Planctomycetota</taxon>
        <taxon>Candidatus Brocadiia</taxon>
        <taxon>Candidatus Brocadiales</taxon>
        <taxon>Candidatus Scalinduaceae</taxon>
        <taxon>Candidatus Scalindua</taxon>
    </lineage>
</organism>
<comment type="caution">
    <text evidence="3">The sequence shown here is derived from an EMBL/GenBank/DDBJ whole genome shotgun (WGS) entry which is preliminary data.</text>
</comment>
<dbReference type="Pfam" id="PF00589">
    <property type="entry name" value="Phage_integrase"/>
    <property type="match status" value="1"/>
</dbReference>